<feature type="compositionally biased region" description="Basic and acidic residues" evidence="1">
    <location>
        <begin position="510"/>
        <end position="525"/>
    </location>
</feature>
<feature type="region of interest" description="Disordered" evidence="1">
    <location>
        <begin position="330"/>
        <end position="353"/>
    </location>
</feature>
<feature type="region of interest" description="Disordered" evidence="1">
    <location>
        <begin position="388"/>
        <end position="443"/>
    </location>
</feature>
<feature type="compositionally biased region" description="Basic and acidic residues" evidence="1">
    <location>
        <begin position="420"/>
        <end position="429"/>
    </location>
</feature>
<evidence type="ECO:0000313" key="3">
    <source>
        <dbReference type="Proteomes" id="UP000326565"/>
    </source>
</evidence>
<dbReference type="EMBL" id="ML732182">
    <property type="protein sequence ID" value="KAB8076346.1"/>
    <property type="molecule type" value="Genomic_DNA"/>
</dbReference>
<organism evidence="2 3">
    <name type="scientific">Aspergillus leporis</name>
    <dbReference type="NCBI Taxonomy" id="41062"/>
    <lineage>
        <taxon>Eukaryota</taxon>
        <taxon>Fungi</taxon>
        <taxon>Dikarya</taxon>
        <taxon>Ascomycota</taxon>
        <taxon>Pezizomycotina</taxon>
        <taxon>Eurotiomycetes</taxon>
        <taxon>Eurotiomycetidae</taxon>
        <taxon>Eurotiales</taxon>
        <taxon>Aspergillaceae</taxon>
        <taxon>Aspergillus</taxon>
        <taxon>Aspergillus subgen. Circumdati</taxon>
    </lineage>
</organism>
<gene>
    <name evidence="2" type="ORF">BDV29DRAFT_170399</name>
</gene>
<proteinExistence type="predicted"/>
<feature type="compositionally biased region" description="Polar residues" evidence="1">
    <location>
        <begin position="1"/>
        <end position="12"/>
    </location>
</feature>
<accession>A0A5N5X6Q6</accession>
<sequence length="633" mass="71502">MAPIPATQQQLIPASGAERRTKHRPNGSEDISRVPVHPISQLQGPFEESIIEAIEGTQSGWIVDLNVQSWRRDLLENPRYERLCGRKWRQWPGERYHPFWKLVSQISFGIHLLVNRLAKSELEVLRILQGHVDELDGFLGRTNEDFLIIQIDIHTRAHYLSLPLQNLAVFDEMLQERNFRLTMIGYNEKIEHAIERFSTAVEDALKDIQKGREAIGALWQYLKRTAKDNGPLPGNLFAIYNAMLANTEGWNTALSKLRRKGAALLSVLSQLGLAVIEMQRRVGVASRKEVTSFMQTGTGTPRGRSLKERLCEKRASIVFFGSSSPEKPLPRAPFLTNVTNSSPGLPLSRQTERRKITRKSVPNLRALHEPHNREGHTAISNGVKVVATAPDGSDPTTLIPRIQRSLSRRLSKARPTNTRSKSEDVDIGHPRPATAPCRTLRSRSVSLEQLKAFRKLKKDQQQDTPPAPQPRQPCTAQTSVKRETMLNQFLHYFKSDRVVDAWDDTARKEKLTADSPQRRRDEPCSKFRATSAAPDESGELQTRLFGEDLERSMAWLQGKSTQNTYSLRPKRDVAPKIHVLSVHMTLAKELEECGIKNRHDSEIKETDPQSIITALPSVPPPLAIESSISDQEV</sequence>
<evidence type="ECO:0000256" key="1">
    <source>
        <dbReference type="SAM" id="MobiDB-lite"/>
    </source>
</evidence>
<dbReference type="Proteomes" id="UP000326565">
    <property type="component" value="Unassembled WGS sequence"/>
</dbReference>
<keyword evidence="3" id="KW-1185">Reference proteome</keyword>
<dbReference type="OrthoDB" id="5389734at2759"/>
<feature type="region of interest" description="Disordered" evidence="1">
    <location>
        <begin position="455"/>
        <end position="479"/>
    </location>
</feature>
<protein>
    <submittedName>
        <fullName evidence="2">Uncharacterized protein</fullName>
    </submittedName>
</protein>
<name>A0A5N5X6Q6_9EURO</name>
<dbReference type="AlphaFoldDB" id="A0A5N5X6Q6"/>
<evidence type="ECO:0000313" key="2">
    <source>
        <dbReference type="EMBL" id="KAB8076346.1"/>
    </source>
</evidence>
<feature type="region of interest" description="Disordered" evidence="1">
    <location>
        <begin position="614"/>
        <end position="633"/>
    </location>
</feature>
<feature type="region of interest" description="Disordered" evidence="1">
    <location>
        <begin position="1"/>
        <end position="33"/>
    </location>
</feature>
<feature type="region of interest" description="Disordered" evidence="1">
    <location>
        <begin position="510"/>
        <end position="539"/>
    </location>
</feature>
<reference evidence="2 3" key="1">
    <citation type="submission" date="2019-04" db="EMBL/GenBank/DDBJ databases">
        <title>Friends and foes A comparative genomics study of 23 Aspergillus species from section Flavi.</title>
        <authorList>
            <consortium name="DOE Joint Genome Institute"/>
            <person name="Kjaerbolling I."/>
            <person name="Vesth T."/>
            <person name="Frisvad J.C."/>
            <person name="Nybo J.L."/>
            <person name="Theobald S."/>
            <person name="Kildgaard S."/>
            <person name="Isbrandt T."/>
            <person name="Kuo A."/>
            <person name="Sato A."/>
            <person name="Lyhne E.K."/>
            <person name="Kogle M.E."/>
            <person name="Wiebenga A."/>
            <person name="Kun R.S."/>
            <person name="Lubbers R.J."/>
            <person name="Makela M.R."/>
            <person name="Barry K."/>
            <person name="Chovatia M."/>
            <person name="Clum A."/>
            <person name="Daum C."/>
            <person name="Haridas S."/>
            <person name="He G."/>
            <person name="LaButti K."/>
            <person name="Lipzen A."/>
            <person name="Mondo S."/>
            <person name="Riley R."/>
            <person name="Salamov A."/>
            <person name="Simmons B.A."/>
            <person name="Magnuson J.K."/>
            <person name="Henrissat B."/>
            <person name="Mortensen U.H."/>
            <person name="Larsen T.O."/>
            <person name="Devries R.P."/>
            <person name="Grigoriev I.V."/>
            <person name="Machida M."/>
            <person name="Baker S.E."/>
            <person name="Andersen M.R."/>
        </authorList>
    </citation>
    <scope>NUCLEOTIDE SEQUENCE [LARGE SCALE GENOMIC DNA]</scope>
    <source>
        <strain evidence="2 3">CBS 151.66</strain>
    </source>
</reference>